<dbReference type="PANTHER" id="PTHR47550">
    <property type="entry name" value="DUAL SPECIFICITY PROTEIN PHOSPHATASE PPS1"/>
    <property type="match status" value="1"/>
</dbReference>
<feature type="compositionally biased region" description="Low complexity" evidence="3">
    <location>
        <begin position="227"/>
        <end position="239"/>
    </location>
</feature>
<keyword evidence="2" id="KW-0904">Protein phosphatase</keyword>
<accession>A0A550CI24</accession>
<feature type="compositionally biased region" description="Pro residues" evidence="3">
    <location>
        <begin position="513"/>
        <end position="523"/>
    </location>
</feature>
<gene>
    <name evidence="6" type="ORF">BD626DRAFT_491894</name>
</gene>
<dbReference type="GO" id="GO:0033260">
    <property type="term" value="P:nuclear DNA replication"/>
    <property type="evidence" value="ECO:0007669"/>
    <property type="project" value="InterPro"/>
</dbReference>
<evidence type="ECO:0000256" key="3">
    <source>
        <dbReference type="SAM" id="MobiDB-lite"/>
    </source>
</evidence>
<dbReference type="InterPro" id="IPR029021">
    <property type="entry name" value="Prot-tyrosine_phosphatase-like"/>
</dbReference>
<feature type="compositionally biased region" description="Low complexity" evidence="3">
    <location>
        <begin position="627"/>
        <end position="646"/>
    </location>
</feature>
<protein>
    <submittedName>
        <fullName evidence="6">Uncharacterized protein</fullName>
    </submittedName>
</protein>
<dbReference type="InterPro" id="IPR020422">
    <property type="entry name" value="TYR_PHOSPHATASE_DUAL_dom"/>
</dbReference>
<feature type="region of interest" description="Disordered" evidence="3">
    <location>
        <begin position="447"/>
        <end position="482"/>
    </location>
</feature>
<dbReference type="PROSITE" id="PS50056">
    <property type="entry name" value="TYR_PHOSPHATASE_2"/>
    <property type="match status" value="1"/>
</dbReference>
<dbReference type="InterPro" id="IPR016130">
    <property type="entry name" value="Tyr_Pase_AS"/>
</dbReference>
<feature type="region of interest" description="Disordered" evidence="3">
    <location>
        <begin position="836"/>
        <end position="922"/>
    </location>
</feature>
<feature type="compositionally biased region" description="Polar residues" evidence="3">
    <location>
        <begin position="447"/>
        <end position="465"/>
    </location>
</feature>
<evidence type="ECO:0000259" key="5">
    <source>
        <dbReference type="PROSITE" id="PS50056"/>
    </source>
</evidence>
<dbReference type="PROSITE" id="PS00383">
    <property type="entry name" value="TYR_PHOSPHATASE_1"/>
    <property type="match status" value="1"/>
</dbReference>
<dbReference type="OrthoDB" id="273181at2759"/>
<dbReference type="GO" id="GO:0008138">
    <property type="term" value="F:protein tyrosine/serine/threonine phosphatase activity"/>
    <property type="evidence" value="ECO:0007669"/>
    <property type="project" value="InterPro"/>
</dbReference>
<feature type="region of interest" description="Disordered" evidence="3">
    <location>
        <begin position="1076"/>
        <end position="1100"/>
    </location>
</feature>
<evidence type="ECO:0000259" key="4">
    <source>
        <dbReference type="PROSITE" id="PS50054"/>
    </source>
</evidence>
<feature type="region of interest" description="Disordered" evidence="3">
    <location>
        <begin position="138"/>
        <end position="178"/>
    </location>
</feature>
<feature type="compositionally biased region" description="Low complexity" evidence="3">
    <location>
        <begin position="547"/>
        <end position="557"/>
    </location>
</feature>
<feature type="compositionally biased region" description="Basic and acidic residues" evidence="3">
    <location>
        <begin position="1"/>
        <end position="27"/>
    </location>
</feature>
<organism evidence="6 7">
    <name type="scientific">Schizophyllum amplum</name>
    <dbReference type="NCBI Taxonomy" id="97359"/>
    <lineage>
        <taxon>Eukaryota</taxon>
        <taxon>Fungi</taxon>
        <taxon>Dikarya</taxon>
        <taxon>Basidiomycota</taxon>
        <taxon>Agaricomycotina</taxon>
        <taxon>Agaricomycetes</taxon>
        <taxon>Agaricomycetidae</taxon>
        <taxon>Agaricales</taxon>
        <taxon>Schizophyllaceae</taxon>
        <taxon>Schizophyllum</taxon>
    </lineage>
</organism>
<dbReference type="SUPFAM" id="SSF52799">
    <property type="entry name" value="(Phosphotyrosine protein) phosphatases II"/>
    <property type="match status" value="1"/>
</dbReference>
<keyword evidence="1" id="KW-0378">Hydrolase</keyword>
<feature type="region of interest" description="Disordered" evidence="3">
    <location>
        <begin position="511"/>
        <end position="657"/>
    </location>
</feature>
<name>A0A550CI24_9AGAR</name>
<evidence type="ECO:0000313" key="7">
    <source>
        <dbReference type="Proteomes" id="UP000320762"/>
    </source>
</evidence>
<feature type="compositionally biased region" description="Acidic residues" evidence="3">
    <location>
        <begin position="154"/>
        <end position="163"/>
    </location>
</feature>
<feature type="compositionally biased region" description="Low complexity" evidence="3">
    <location>
        <begin position="29"/>
        <end position="46"/>
    </location>
</feature>
<feature type="domain" description="Tyrosine-protein phosphatase" evidence="4">
    <location>
        <begin position="1121"/>
        <end position="1300"/>
    </location>
</feature>
<reference evidence="6 7" key="1">
    <citation type="journal article" date="2019" name="New Phytol.">
        <title>Comparative genomics reveals unique wood-decay strategies and fruiting body development in the Schizophyllaceae.</title>
        <authorList>
            <person name="Almasi E."/>
            <person name="Sahu N."/>
            <person name="Krizsan K."/>
            <person name="Balint B."/>
            <person name="Kovacs G.M."/>
            <person name="Kiss B."/>
            <person name="Cseklye J."/>
            <person name="Drula E."/>
            <person name="Henrissat B."/>
            <person name="Nagy I."/>
            <person name="Chovatia M."/>
            <person name="Adam C."/>
            <person name="LaButti K."/>
            <person name="Lipzen A."/>
            <person name="Riley R."/>
            <person name="Grigoriev I.V."/>
            <person name="Nagy L.G."/>
        </authorList>
    </citation>
    <scope>NUCLEOTIDE SEQUENCE [LARGE SCALE GENOMIC DNA]</scope>
    <source>
        <strain evidence="6 7">NL-1724</strain>
    </source>
</reference>
<dbReference type="CDD" id="cd14516">
    <property type="entry name" value="DSP_fungal_PPS1"/>
    <property type="match status" value="1"/>
</dbReference>
<dbReference type="Pfam" id="PF00782">
    <property type="entry name" value="DSPc"/>
    <property type="match status" value="1"/>
</dbReference>
<dbReference type="GO" id="GO:0005634">
    <property type="term" value="C:nucleus"/>
    <property type="evidence" value="ECO:0007669"/>
    <property type="project" value="GOC"/>
</dbReference>
<dbReference type="EMBL" id="VDMD01000007">
    <property type="protein sequence ID" value="TRM64461.1"/>
    <property type="molecule type" value="Genomic_DNA"/>
</dbReference>
<proteinExistence type="predicted"/>
<dbReference type="InterPro" id="IPR000387">
    <property type="entry name" value="Tyr_Pase_dom"/>
</dbReference>
<dbReference type="SMART" id="SM00195">
    <property type="entry name" value="DSPc"/>
    <property type="match status" value="1"/>
</dbReference>
<dbReference type="PANTHER" id="PTHR47550:SF1">
    <property type="entry name" value="DUAL SPECIFICITY PROTEIN PHOSPHATASE PPS1"/>
    <property type="match status" value="1"/>
</dbReference>
<dbReference type="Proteomes" id="UP000320762">
    <property type="component" value="Unassembled WGS sequence"/>
</dbReference>
<evidence type="ECO:0000256" key="1">
    <source>
        <dbReference type="ARBA" id="ARBA00022801"/>
    </source>
</evidence>
<evidence type="ECO:0000313" key="6">
    <source>
        <dbReference type="EMBL" id="TRM64461.1"/>
    </source>
</evidence>
<dbReference type="InterPro" id="IPR053239">
    <property type="entry name" value="Dual_spec_PTase"/>
</dbReference>
<dbReference type="InterPro" id="IPR047949">
    <property type="entry name" value="PPS1_DSP"/>
</dbReference>
<evidence type="ECO:0000256" key="2">
    <source>
        <dbReference type="ARBA" id="ARBA00022912"/>
    </source>
</evidence>
<dbReference type="InterPro" id="IPR000340">
    <property type="entry name" value="Dual-sp_phosphatase_cat-dom"/>
</dbReference>
<feature type="domain" description="Tyrosine specific protein phosphatases" evidence="5">
    <location>
        <begin position="1211"/>
        <end position="1287"/>
    </location>
</feature>
<feature type="compositionally biased region" description="Basic and acidic residues" evidence="3">
    <location>
        <begin position="851"/>
        <end position="870"/>
    </location>
</feature>
<dbReference type="STRING" id="97359.A0A550CI24"/>
<dbReference type="PROSITE" id="PS50054">
    <property type="entry name" value="TYR_PHOSPHATASE_DUAL"/>
    <property type="match status" value="1"/>
</dbReference>
<feature type="region of interest" description="Disordered" evidence="3">
    <location>
        <begin position="1"/>
        <end position="46"/>
    </location>
</feature>
<feature type="region of interest" description="Disordered" evidence="3">
    <location>
        <begin position="219"/>
        <end position="239"/>
    </location>
</feature>
<keyword evidence="7" id="KW-1185">Reference proteome</keyword>
<comment type="caution">
    <text evidence="6">The sequence shown here is derived from an EMBL/GenBank/DDBJ whole genome shotgun (WGS) entry which is preliminary data.</text>
</comment>
<sequence>MVERGSDKSRPFSYDDEHDGNNNDERLCSLPTTTTTRTMSTSDPPTYGLTYPDGYISSLPTAPGARAPLLPLADFAALNLKHTLAHPPDHVLFPFLHGLEGDNHAQNTFFASPERRGPASVPRYRGLLWVVADEDLPRRRASSASAPPTPALEYGEDSDEYCSSDESTYSDSDDERDMDVDILDPVSPPEIIQVMPEEKEKVPLDEQPHMHPVIQTSNLHTRPAPESPVSAASSSSVEVATEPLTESRIKRKSKKPILLTSTFYPRDLLRPTFDNGWEFLPPRIPDGISLRNFGIQVPIYATLCDIVVYSPHGRSSVNAQRLAERFREAIRRKRAQRQRAADATSPENTHDLADDDETELLNYNVFVLDADEQQLNAEVPWLVVRFPEDGLLPSDLHKAAPTMSPSLVPHNGGSPEPPRSPSVLSEVEADAPEPIPAAVMDATVVPQPQASSPLAQTSRTATSELSPRPSPSPQRSSDTDDLNKWYTTIDFAQREKDEMRELTMAKEILSFFPTPPPQQPAPRLPTIASPLPSPELGDGNGPSPLDRQASSSPSRVASPPPTSRPSSALRIGSPQAANGRVGSPPATPRPIARSHGSQEAVSRDMLSASLPSSGDHHVSPPHMQFGAPASSRPASRSVSPRPNSAPHPLSLSNSSTQTHFDSKVGQVFLGNSSDVPLGIVEPLPLSQWATSPVLPTDVAERLDIKDTLKSCLAEGDPFNFVPSNAPSDGYGYDLAIECHDLAPWPTAGNLRAAEEHLGRLESAWATRCVAAKRAEIAREADGSTPRDPEGMWTLPTRPPPNANAIIHLPFPSSPPSNTTTVGSLTAVTRFLERWLTPPATPGAVPMAAVRGDGRDGRDGHAEPADGHQADDESTGSKSRRWSTASAVQAGFMQQHGGGGRLRSMTSPSPSPSPVPGSKQQPHADFTYNYYAHRTRPLKVLLYSSDGYTESSVPALFLLMTFRGLTLPEAYLELQVEKKRSFFVYSSDLGVLRRVEARLLEGGGHTAGPRGHRVQPPLTHRPSAKSISYATGMGPHTNAPPVALAGGGASSSFGVSASTASLGSAGAAMGAMGGEKALQTSTPATPQPRVRRPRASTSPWLPSLFGGDHQAWFSDPRFDGSFPSRVLPFLYLGNLNHASNVYMLHALGITHVVSVGECALVPPPHAGHGQHGGSEGGGGACHFLPGKGNQGSLWIEEREGRIKVLDIKGVCDDGIDTLEPQLEPICDWIDKARQEGGQVLVHCRVGVSRSATVVIAYAMKHLNIPLVDAYLIVRSRRLSVLIQPNMRLLYNLCGWEIKLARERAGDDPQKLRFELARTLSWPYLAKEVHALNEKYLH</sequence>
<feature type="region of interest" description="Disordered" evidence="3">
    <location>
        <begin position="333"/>
        <end position="353"/>
    </location>
</feature>
<feature type="region of interest" description="Disordered" evidence="3">
    <location>
        <begin position="395"/>
        <end position="428"/>
    </location>
</feature>
<dbReference type="Gene3D" id="3.90.190.10">
    <property type="entry name" value="Protein tyrosine phosphatase superfamily"/>
    <property type="match status" value="1"/>
</dbReference>